<dbReference type="PROSITE" id="PS50112">
    <property type="entry name" value="PAS"/>
    <property type="match status" value="1"/>
</dbReference>
<dbReference type="InterPro" id="IPR058031">
    <property type="entry name" value="AAA_lid_NorR"/>
</dbReference>
<evidence type="ECO:0000256" key="2">
    <source>
        <dbReference type="ARBA" id="ARBA00022840"/>
    </source>
</evidence>
<keyword evidence="3" id="KW-0805">Transcription regulation</keyword>
<protein>
    <submittedName>
        <fullName evidence="9">Sigma 54-interacting transcriptional regulator</fullName>
    </submittedName>
</protein>
<dbReference type="InterPro" id="IPR009057">
    <property type="entry name" value="Homeodomain-like_sf"/>
</dbReference>
<name>A0A9J6QU93_9FIRM</name>
<comment type="caution">
    <text evidence="9">The sequence shown here is derived from an EMBL/GenBank/DDBJ whole genome shotgun (WGS) entry which is preliminary data.</text>
</comment>
<keyword evidence="10" id="KW-1185">Reference proteome</keyword>
<dbReference type="PANTHER" id="PTHR32071">
    <property type="entry name" value="TRANSCRIPTIONAL REGULATORY PROTEIN"/>
    <property type="match status" value="1"/>
</dbReference>
<dbReference type="GO" id="GO:0005524">
    <property type="term" value="F:ATP binding"/>
    <property type="evidence" value="ECO:0007669"/>
    <property type="project" value="UniProtKB-KW"/>
</dbReference>
<dbReference type="SMART" id="SM00382">
    <property type="entry name" value="AAA"/>
    <property type="match status" value="1"/>
</dbReference>
<dbReference type="EMBL" id="JAOSHN010000003">
    <property type="protein sequence ID" value="MCU7378427.1"/>
    <property type="molecule type" value="Genomic_DNA"/>
</dbReference>
<reference evidence="9" key="1">
    <citation type="submission" date="2022-09" db="EMBL/GenBank/DDBJ databases">
        <title>Culturomic study of gut microbiota in children with autism spectrum disorder.</title>
        <authorList>
            <person name="Efimov B.A."/>
            <person name="Chaplin A.V."/>
            <person name="Sokolova S.R."/>
            <person name="Pikina A.P."/>
            <person name="Korzhanova M."/>
            <person name="Belova V."/>
            <person name="Korostin D."/>
        </authorList>
    </citation>
    <scope>NUCLEOTIDE SEQUENCE</scope>
    <source>
        <strain evidence="9">ASD5510</strain>
    </source>
</reference>
<keyword evidence="5" id="KW-0804">Transcription</keyword>
<dbReference type="Proteomes" id="UP001065549">
    <property type="component" value="Unassembled WGS sequence"/>
</dbReference>
<dbReference type="FunFam" id="3.40.50.300:FF:000006">
    <property type="entry name" value="DNA-binding transcriptional regulator NtrC"/>
    <property type="match status" value="1"/>
</dbReference>
<evidence type="ECO:0000256" key="3">
    <source>
        <dbReference type="ARBA" id="ARBA00023015"/>
    </source>
</evidence>
<evidence type="ECO:0000259" key="8">
    <source>
        <dbReference type="PROSITE" id="PS50112"/>
    </source>
</evidence>
<evidence type="ECO:0000256" key="6">
    <source>
        <dbReference type="SAM" id="Coils"/>
    </source>
</evidence>
<feature type="coiled-coil region" evidence="6">
    <location>
        <begin position="115"/>
        <end position="149"/>
    </location>
</feature>
<evidence type="ECO:0000256" key="4">
    <source>
        <dbReference type="ARBA" id="ARBA00023125"/>
    </source>
</evidence>
<evidence type="ECO:0000256" key="1">
    <source>
        <dbReference type="ARBA" id="ARBA00022741"/>
    </source>
</evidence>
<proteinExistence type="predicted"/>
<keyword evidence="2" id="KW-0067">ATP-binding</keyword>
<dbReference type="Pfam" id="PF25601">
    <property type="entry name" value="AAA_lid_14"/>
    <property type="match status" value="1"/>
</dbReference>
<dbReference type="PROSITE" id="PS50045">
    <property type="entry name" value="SIGMA54_INTERACT_4"/>
    <property type="match status" value="1"/>
</dbReference>
<dbReference type="InterPro" id="IPR000014">
    <property type="entry name" value="PAS"/>
</dbReference>
<evidence type="ECO:0000256" key="5">
    <source>
        <dbReference type="ARBA" id="ARBA00023163"/>
    </source>
</evidence>
<dbReference type="SUPFAM" id="SSF46689">
    <property type="entry name" value="Homeodomain-like"/>
    <property type="match status" value="1"/>
</dbReference>
<dbReference type="GO" id="GO:0006355">
    <property type="term" value="P:regulation of DNA-templated transcription"/>
    <property type="evidence" value="ECO:0007669"/>
    <property type="project" value="InterPro"/>
</dbReference>
<dbReference type="Gene3D" id="3.30.450.20">
    <property type="entry name" value="PAS domain"/>
    <property type="match status" value="1"/>
</dbReference>
<dbReference type="CDD" id="cd00130">
    <property type="entry name" value="PAS"/>
    <property type="match status" value="1"/>
</dbReference>
<evidence type="ECO:0000259" key="7">
    <source>
        <dbReference type="PROSITE" id="PS50045"/>
    </source>
</evidence>
<dbReference type="InterPro" id="IPR025944">
    <property type="entry name" value="Sigma_54_int_dom_CS"/>
</dbReference>
<dbReference type="Pfam" id="PF00158">
    <property type="entry name" value="Sigma54_activat"/>
    <property type="match status" value="1"/>
</dbReference>
<dbReference type="SUPFAM" id="SSF55785">
    <property type="entry name" value="PYP-like sensor domain (PAS domain)"/>
    <property type="match status" value="1"/>
</dbReference>
<dbReference type="InterPro" id="IPR025943">
    <property type="entry name" value="Sigma_54_int_dom_ATP-bd_2"/>
</dbReference>
<dbReference type="SUPFAM" id="SSF52540">
    <property type="entry name" value="P-loop containing nucleoside triphosphate hydrolases"/>
    <property type="match status" value="1"/>
</dbReference>
<dbReference type="GO" id="GO:0003677">
    <property type="term" value="F:DNA binding"/>
    <property type="evidence" value="ECO:0007669"/>
    <property type="project" value="UniProtKB-KW"/>
</dbReference>
<sequence length="467" mass="53391">MGGLSWISDEWIKFFEVSYDGIIIADGEGRIVYINPASERLEEVDKDYIVGRLARDLEEEGIYEVSVTVKTLRERKPVSLMQYKGGKQLVITGIPIFEDEEIKWVYINERDVTELNKIKRDSEEVKAIAEKYKRQLEELQVREEAKSEMIAGSKAMEKTAALLERIAPTDILVLIEGESGTGKDVHARWIHRHSLRKEKPFVKIDCGALSETLLESELFGYTKGAFTGASTTGKKGLVEAADGGTLFLDEIGEVPLGLQVKLLRLIQDKVFVPVGSVEEKTVDIRIIAATNRNLKEMIEEGTFREDLYYRLNVVPVKLPPLRERKEDLFYLIEYFLQKYNKKYGFHKKIQNKAISRLCDYNWPGNIRELSNVMERLLVVVPKAAIDAGDVETVIGCRGEEVIRTDDDEEKCYDEAFGEFEHYYLKRMIQVCKTNGELAQKTGLSASTLKRKLRKYGLRAKDRTKNEP</sequence>
<keyword evidence="4" id="KW-0238">DNA-binding</keyword>
<evidence type="ECO:0000313" key="9">
    <source>
        <dbReference type="EMBL" id="MCU7378427.1"/>
    </source>
</evidence>
<dbReference type="InterPro" id="IPR035965">
    <property type="entry name" value="PAS-like_dom_sf"/>
</dbReference>
<dbReference type="RefSeq" id="WP_148396521.1">
    <property type="nucleotide sequence ID" value="NZ_JAJAGH010000007.1"/>
</dbReference>
<feature type="domain" description="Sigma-54 factor interaction" evidence="7">
    <location>
        <begin position="149"/>
        <end position="378"/>
    </location>
</feature>
<keyword evidence="1" id="KW-0547">Nucleotide-binding</keyword>
<dbReference type="InterPro" id="IPR027417">
    <property type="entry name" value="P-loop_NTPase"/>
</dbReference>
<dbReference type="Gene3D" id="1.10.8.60">
    <property type="match status" value="1"/>
</dbReference>
<feature type="domain" description="PAS" evidence="8">
    <location>
        <begin position="7"/>
        <end position="52"/>
    </location>
</feature>
<dbReference type="InterPro" id="IPR002078">
    <property type="entry name" value="Sigma_54_int"/>
</dbReference>
<organism evidence="9 10">
    <name type="scientific">Hominibacterium faecale</name>
    <dbReference type="NCBI Taxonomy" id="2839743"/>
    <lineage>
        <taxon>Bacteria</taxon>
        <taxon>Bacillati</taxon>
        <taxon>Bacillota</taxon>
        <taxon>Clostridia</taxon>
        <taxon>Peptostreptococcales</taxon>
        <taxon>Anaerovoracaceae</taxon>
        <taxon>Hominibacterium</taxon>
    </lineage>
</organism>
<dbReference type="Gene3D" id="3.40.50.300">
    <property type="entry name" value="P-loop containing nucleotide triphosphate hydrolases"/>
    <property type="match status" value="1"/>
</dbReference>
<dbReference type="Gene3D" id="1.10.10.60">
    <property type="entry name" value="Homeodomain-like"/>
    <property type="match status" value="1"/>
</dbReference>
<dbReference type="CDD" id="cd00009">
    <property type="entry name" value="AAA"/>
    <property type="match status" value="1"/>
</dbReference>
<dbReference type="AlphaFoldDB" id="A0A9J6QU93"/>
<dbReference type="PROSITE" id="PS00676">
    <property type="entry name" value="SIGMA54_INTERACT_2"/>
    <property type="match status" value="1"/>
</dbReference>
<dbReference type="SMART" id="SM00091">
    <property type="entry name" value="PAS"/>
    <property type="match status" value="1"/>
</dbReference>
<gene>
    <name evidence="9" type="ORF">OBO34_08660</name>
</gene>
<dbReference type="PROSITE" id="PS00688">
    <property type="entry name" value="SIGMA54_INTERACT_3"/>
    <property type="match status" value="1"/>
</dbReference>
<evidence type="ECO:0000313" key="10">
    <source>
        <dbReference type="Proteomes" id="UP001065549"/>
    </source>
</evidence>
<accession>A0A9J6QU93</accession>
<keyword evidence="6" id="KW-0175">Coiled coil</keyword>
<dbReference type="InterPro" id="IPR003593">
    <property type="entry name" value="AAA+_ATPase"/>
</dbReference>